<dbReference type="FunFam" id="3.30.70.2740:FF:000006">
    <property type="entry name" value="NAD-independent D-lactate dehydrogenase"/>
    <property type="match status" value="1"/>
</dbReference>
<keyword evidence="5" id="KW-0274">FAD</keyword>
<dbReference type="eggNOG" id="COG1145">
    <property type="taxonomic scope" value="Bacteria"/>
</dbReference>
<dbReference type="GO" id="GO:0008720">
    <property type="term" value="F:D-lactate dehydrogenase (NAD+) activity"/>
    <property type="evidence" value="ECO:0007669"/>
    <property type="project" value="TreeGrafter"/>
</dbReference>
<protein>
    <recommendedName>
        <fullName evidence="10">D-lactate dehydrogenase (cytochrome)</fullName>
        <ecNumber evidence="10">1.1.2.4</ecNumber>
    </recommendedName>
</protein>
<dbReference type="Gene3D" id="3.30.465.10">
    <property type="match status" value="1"/>
</dbReference>
<reference evidence="13 14" key="1">
    <citation type="journal article" date="2009" name="Environ. Microbiol.">
        <title>Genome sequence of Desulfobacterium autotrophicum HRM2, a marine sulfate reducer oxidizing organic carbon completely to carbon dioxide.</title>
        <authorList>
            <person name="Strittmatter A.W."/>
            <person name="Liesegang H."/>
            <person name="Rabus R."/>
            <person name="Decker I."/>
            <person name="Amann J."/>
            <person name="Andres S."/>
            <person name="Henne A."/>
            <person name="Fricke W.F."/>
            <person name="Martinez-Arias R."/>
            <person name="Bartels D."/>
            <person name="Goesmann A."/>
            <person name="Krause L."/>
            <person name="Puehler A."/>
            <person name="Klenk H.P."/>
            <person name="Richter M."/>
            <person name="Schuler M."/>
            <person name="Gloeckner F.O."/>
            <person name="Meyerdierks A."/>
            <person name="Gottschalk G."/>
            <person name="Amann R."/>
        </authorList>
    </citation>
    <scope>NUCLEOTIDE SEQUENCE [LARGE SCALE GENOMIC DNA]</scope>
    <source>
        <strain evidence="14">ATCC 43914 / DSM 3382 / HRM2</strain>
    </source>
</reference>
<evidence type="ECO:0000256" key="3">
    <source>
        <dbReference type="ARBA" id="ARBA00022630"/>
    </source>
</evidence>
<dbReference type="GO" id="GO:0046872">
    <property type="term" value="F:metal ion binding"/>
    <property type="evidence" value="ECO:0007669"/>
    <property type="project" value="UniProtKB-KW"/>
</dbReference>
<dbReference type="Gene3D" id="3.30.70.2740">
    <property type="match status" value="1"/>
</dbReference>
<dbReference type="PROSITE" id="PS51387">
    <property type="entry name" value="FAD_PCMH"/>
    <property type="match status" value="1"/>
</dbReference>
<feature type="domain" description="4Fe-4S ferredoxin-type" evidence="11">
    <location>
        <begin position="531"/>
        <end position="562"/>
    </location>
</feature>
<sequence length="946" mass="104805">MLSKTYRNFYEKIIKTIPENRIFSDPLRTLAYGTDASFYRLIPKVVINVEHEKEVVWILKAAAKDRLPVTFRAAGTSLSGQAVTDSILVRLGEGWKRYRIFDKASKISLEPGVIGSWANIYLSEFGKKIGPDPASIDSAMVGGIVANNASGMCCGVSENSYKTIADIRIVFYDGTVLDTADDKSRSDFKRQHPQIIQGINALKNQVAGNQALADRIRHKFKIKNTTGYSLNALVDFEDPFEIIKHLMVGSEGTLGFISEVVYNTVVEHPHKASALMLFPDIEKACQATILLKNQPVAAVELMDRASLRSVENKPGMPGEIKGLGEGVTALLVETRAESMAELDGKIRRINEAVSTIDQTTPHTFTPVPEAFTKLWKIRKGLFPAVGAVRDPGTTVIIEDVAFPMEDLARATLDLQDLFKKYKYTEAIIFGHALEGNLHFVFTQAFDEHEEVDRYRGFMDEVADLVVNKYDGSLKAEHGTGRNMAPFVEMEWGRDAYLLMKQIKNIFDPHGILNPGVILNDDAQAHIKNLKPMPEADEIIDTCIECGFCEPVCPSRHITFSPRHRIVGWRETKRLEKEKPGSSELNRHLKGYAYDAMATCATDGLCKTRCPVDINTGTFIKKLRAREAKTWQKKSAQIVADQFKNTTTAIRLGLTTADLTHRLVGESLLTQATSGLRTLTGDLLPLWNPSIPGPAGKVRRPGSNPRNPLKVVYFPSCISRTFGSPRDDGDRQSLPDVTLNLLEKGGYDVIYPDGMEGLCCGMPFASKGYVDPAEKKSRELEAALIKASQNGKYPVLVDTSPCLHHMKETFSQGLDLYEPIAFTLKFLKNRLRFMGKEEQIAIHSTCTTIKMNLEEKMLELASLCSNNVVVPENIKCCGFAGDRGFTVPELNASALKTLRGKVAGCSEGFSTSQTCEIGLSLHGGISYKSILYLVDRCTEPIVQTREL</sequence>
<dbReference type="InterPro" id="IPR036318">
    <property type="entry name" value="FAD-bd_PCMH-like_sf"/>
</dbReference>
<dbReference type="GO" id="GO:0004458">
    <property type="term" value="F:D-lactate dehydrogenase (cytochrome) activity"/>
    <property type="evidence" value="ECO:0007669"/>
    <property type="project" value="UniProtKB-EC"/>
</dbReference>
<evidence type="ECO:0000256" key="9">
    <source>
        <dbReference type="ARBA" id="ARBA00023014"/>
    </source>
</evidence>
<dbReference type="InterPro" id="IPR004113">
    <property type="entry name" value="FAD-bd_oxidored_4_C"/>
</dbReference>
<dbReference type="eggNOG" id="COG0277">
    <property type="taxonomic scope" value="Bacteria"/>
</dbReference>
<dbReference type="PANTHER" id="PTHR11748:SF111">
    <property type="entry name" value="D-LACTATE DEHYDROGENASE, MITOCHONDRIAL-RELATED"/>
    <property type="match status" value="1"/>
</dbReference>
<proteinExistence type="inferred from homology"/>
<dbReference type="Gene3D" id="1.10.45.10">
    <property type="entry name" value="Vanillyl-alcohol Oxidase, Chain A, domain 4"/>
    <property type="match status" value="1"/>
</dbReference>
<dbReference type="PANTHER" id="PTHR11748">
    <property type="entry name" value="D-LACTATE DEHYDROGENASE"/>
    <property type="match status" value="1"/>
</dbReference>
<dbReference type="Gene3D" id="3.30.43.10">
    <property type="entry name" value="Uridine Diphospho-n-acetylenolpyruvylglucosamine Reductase, domain 2"/>
    <property type="match status" value="1"/>
</dbReference>
<comment type="cofactor">
    <cofactor evidence="1">
        <name>FAD</name>
        <dbReference type="ChEBI" id="CHEBI:57692"/>
    </cofactor>
</comment>
<evidence type="ECO:0000313" key="14">
    <source>
        <dbReference type="Proteomes" id="UP000000442"/>
    </source>
</evidence>
<dbReference type="KEGG" id="dat:HRM2_01200"/>
<dbReference type="PROSITE" id="PS51379">
    <property type="entry name" value="4FE4S_FER_2"/>
    <property type="match status" value="1"/>
</dbReference>
<dbReference type="InterPro" id="IPR017896">
    <property type="entry name" value="4Fe4S_Fe-S-bd"/>
</dbReference>
<gene>
    <name evidence="13" type="ordered locus">HRM2_01200</name>
</gene>
<dbReference type="STRING" id="177437.HRM2_01200"/>
<dbReference type="InterPro" id="IPR004017">
    <property type="entry name" value="Cys_rich_dom"/>
</dbReference>
<dbReference type="Proteomes" id="UP000000442">
    <property type="component" value="Chromosome"/>
</dbReference>
<evidence type="ECO:0000259" key="12">
    <source>
        <dbReference type="PROSITE" id="PS51387"/>
    </source>
</evidence>
<keyword evidence="9" id="KW-0411">Iron-sulfur</keyword>
<keyword evidence="8" id="KW-0408">Iron</keyword>
<evidence type="ECO:0000259" key="11">
    <source>
        <dbReference type="PROSITE" id="PS51379"/>
    </source>
</evidence>
<dbReference type="InterPro" id="IPR016167">
    <property type="entry name" value="FAD-bd_PCMH_sub1"/>
</dbReference>
<dbReference type="OrthoDB" id="9811557at2"/>
<evidence type="ECO:0000256" key="7">
    <source>
        <dbReference type="ARBA" id="ARBA00023002"/>
    </source>
</evidence>
<dbReference type="InterPro" id="IPR016164">
    <property type="entry name" value="FAD-linked_Oxase-like_C"/>
</dbReference>
<dbReference type="EC" id="1.1.2.4" evidence="10"/>
<evidence type="ECO:0000256" key="2">
    <source>
        <dbReference type="ARBA" id="ARBA00008000"/>
    </source>
</evidence>
<dbReference type="PROSITE" id="PS00198">
    <property type="entry name" value="4FE4S_FER_1"/>
    <property type="match status" value="1"/>
</dbReference>
<keyword evidence="6" id="KW-0809">Transit peptide</keyword>
<dbReference type="Pfam" id="PF01565">
    <property type="entry name" value="FAD_binding_4"/>
    <property type="match status" value="1"/>
</dbReference>
<evidence type="ECO:0000256" key="5">
    <source>
        <dbReference type="ARBA" id="ARBA00022827"/>
    </source>
</evidence>
<evidence type="ECO:0000256" key="8">
    <source>
        <dbReference type="ARBA" id="ARBA00023004"/>
    </source>
</evidence>
<dbReference type="InterPro" id="IPR017900">
    <property type="entry name" value="4Fe4S_Fe_S_CS"/>
</dbReference>
<comment type="similarity">
    <text evidence="2">Belongs to the FAD-binding oxidoreductase/transferase type 4 family.</text>
</comment>
<keyword evidence="3" id="KW-0285">Flavoprotein</keyword>
<feature type="domain" description="FAD-binding PCMH-type" evidence="12">
    <location>
        <begin position="39"/>
        <end position="267"/>
    </location>
</feature>
<dbReference type="Pfam" id="PF13183">
    <property type="entry name" value="Fer4_8"/>
    <property type="match status" value="1"/>
</dbReference>
<dbReference type="RefSeq" id="WP_012662494.1">
    <property type="nucleotide sequence ID" value="NC_012108.1"/>
</dbReference>
<evidence type="ECO:0000313" key="13">
    <source>
        <dbReference type="EMBL" id="ACN13243.1"/>
    </source>
</evidence>
<evidence type="ECO:0000256" key="1">
    <source>
        <dbReference type="ARBA" id="ARBA00001974"/>
    </source>
</evidence>
<evidence type="ECO:0000256" key="4">
    <source>
        <dbReference type="ARBA" id="ARBA00022723"/>
    </source>
</evidence>
<dbReference type="InterPro" id="IPR009051">
    <property type="entry name" value="Helical_ferredxn"/>
</dbReference>
<keyword evidence="14" id="KW-1185">Reference proteome</keyword>
<dbReference type="eggNOG" id="COG0247">
    <property type="taxonomic scope" value="Bacteria"/>
</dbReference>
<dbReference type="InterPro" id="IPR006094">
    <property type="entry name" value="Oxid_FAD_bind_N"/>
</dbReference>
<dbReference type="SUPFAM" id="SSF55103">
    <property type="entry name" value="FAD-linked oxidases, C-terminal domain"/>
    <property type="match status" value="1"/>
</dbReference>
<dbReference type="SUPFAM" id="SSF56176">
    <property type="entry name" value="FAD-binding/transporter-associated domain-like"/>
    <property type="match status" value="1"/>
</dbReference>
<dbReference type="SUPFAM" id="SSF46548">
    <property type="entry name" value="alpha-helical ferredoxin"/>
    <property type="match status" value="1"/>
</dbReference>
<dbReference type="InterPro" id="IPR016166">
    <property type="entry name" value="FAD-bd_PCMH"/>
</dbReference>
<dbReference type="GO" id="GO:0051536">
    <property type="term" value="F:iron-sulfur cluster binding"/>
    <property type="evidence" value="ECO:0007669"/>
    <property type="project" value="UniProtKB-KW"/>
</dbReference>
<dbReference type="InterPro" id="IPR016171">
    <property type="entry name" value="Vanillyl_alc_oxidase_C-sub2"/>
</dbReference>
<dbReference type="Pfam" id="PF02754">
    <property type="entry name" value="CCG"/>
    <property type="match status" value="2"/>
</dbReference>
<dbReference type="Gene3D" id="1.10.1060.10">
    <property type="entry name" value="Alpha-helical ferredoxin"/>
    <property type="match status" value="1"/>
</dbReference>
<dbReference type="Pfam" id="PF02913">
    <property type="entry name" value="FAD-oxidase_C"/>
    <property type="match status" value="1"/>
</dbReference>
<dbReference type="GO" id="GO:0071949">
    <property type="term" value="F:FAD binding"/>
    <property type="evidence" value="ECO:0007669"/>
    <property type="project" value="InterPro"/>
</dbReference>
<dbReference type="InterPro" id="IPR016169">
    <property type="entry name" value="FAD-bd_PCMH_sub2"/>
</dbReference>
<evidence type="ECO:0000256" key="10">
    <source>
        <dbReference type="ARBA" id="ARBA00038897"/>
    </source>
</evidence>
<dbReference type="GO" id="GO:1903457">
    <property type="term" value="P:lactate catabolic process"/>
    <property type="evidence" value="ECO:0007669"/>
    <property type="project" value="TreeGrafter"/>
</dbReference>
<keyword evidence="7" id="KW-0560">Oxidoreductase</keyword>
<accession>C0QEC6</accession>
<keyword evidence="4" id="KW-0479">Metal-binding</keyword>
<dbReference type="AlphaFoldDB" id="C0QEC6"/>
<dbReference type="EMBL" id="CP001087">
    <property type="protein sequence ID" value="ACN13243.1"/>
    <property type="molecule type" value="Genomic_DNA"/>
</dbReference>
<name>C0QEC6_DESAH</name>
<dbReference type="HOGENOM" id="CLU_013688_0_0_7"/>
<organism evidence="13 14">
    <name type="scientific">Desulforapulum autotrophicum (strain ATCC 43914 / DSM 3382 / VKM B-1955 / HRM2)</name>
    <name type="common">Desulfobacterium autotrophicum</name>
    <dbReference type="NCBI Taxonomy" id="177437"/>
    <lineage>
        <taxon>Bacteria</taxon>
        <taxon>Pseudomonadati</taxon>
        <taxon>Thermodesulfobacteriota</taxon>
        <taxon>Desulfobacteria</taxon>
        <taxon>Desulfobacterales</taxon>
        <taxon>Desulfobacteraceae</taxon>
        <taxon>Desulforapulum</taxon>
    </lineage>
</organism>
<evidence type="ECO:0000256" key="6">
    <source>
        <dbReference type="ARBA" id="ARBA00022946"/>
    </source>
</evidence>
<dbReference type="FunFam" id="1.10.45.10:FF:000001">
    <property type="entry name" value="D-lactate dehydrogenase mitochondrial"/>
    <property type="match status" value="1"/>
</dbReference>